<sequence length="90" mass="9654">MSALRRSTSPTGRPSTHGPEGHLPPRAPTPPRWAAARTILTHVTDQVPRVWLFAEDEVYAVGEGLAFEGLGITSSDLSNGSWIYAPKSTA</sequence>
<comment type="caution">
    <text evidence="2">The sequence shown here is derived from an EMBL/GenBank/DDBJ whole genome shotgun (WGS) entry which is preliminary data.</text>
</comment>
<dbReference type="AlphaFoldDB" id="A0A101TKG7"/>
<evidence type="ECO:0000313" key="3">
    <source>
        <dbReference type="Proteomes" id="UP000053429"/>
    </source>
</evidence>
<evidence type="ECO:0000313" key="2">
    <source>
        <dbReference type="EMBL" id="KUN93996.1"/>
    </source>
</evidence>
<reference evidence="2 3" key="1">
    <citation type="submission" date="2015-10" db="EMBL/GenBank/DDBJ databases">
        <title>Draft genome sequence of Streptomyces caeruleatus NRRL B-24802, type strain for the species Streptomyces caeruleatus.</title>
        <authorList>
            <person name="Ruckert C."/>
            <person name="Winkler A."/>
            <person name="Kalinowski J."/>
            <person name="Kampfer P."/>
            <person name="Glaeser S."/>
        </authorList>
    </citation>
    <scope>NUCLEOTIDE SEQUENCE [LARGE SCALE GENOMIC DNA]</scope>
    <source>
        <strain evidence="2 3">NRRL B-24802</strain>
    </source>
</reference>
<dbReference type="Proteomes" id="UP000053429">
    <property type="component" value="Unassembled WGS sequence"/>
</dbReference>
<dbReference type="OrthoDB" id="5243526at2"/>
<dbReference type="EMBL" id="LMWY01000052">
    <property type="protein sequence ID" value="KUN93996.1"/>
    <property type="molecule type" value="Genomic_DNA"/>
</dbReference>
<keyword evidence="3" id="KW-1185">Reference proteome</keyword>
<feature type="compositionally biased region" description="Polar residues" evidence="1">
    <location>
        <begin position="1"/>
        <end position="14"/>
    </location>
</feature>
<feature type="region of interest" description="Disordered" evidence="1">
    <location>
        <begin position="1"/>
        <end position="31"/>
    </location>
</feature>
<proteinExistence type="predicted"/>
<protein>
    <submittedName>
        <fullName evidence="2">Uncharacterized protein</fullName>
    </submittedName>
</protein>
<evidence type="ECO:0000256" key="1">
    <source>
        <dbReference type="SAM" id="MobiDB-lite"/>
    </source>
</evidence>
<accession>A0A101TKG7</accession>
<gene>
    <name evidence="2" type="ORF">AQJ67_37115</name>
</gene>
<name>A0A101TKG7_9ACTN</name>
<organism evidence="2 3">
    <name type="scientific">Streptomyces caeruleatus</name>
    <dbReference type="NCBI Taxonomy" id="661399"/>
    <lineage>
        <taxon>Bacteria</taxon>
        <taxon>Bacillati</taxon>
        <taxon>Actinomycetota</taxon>
        <taxon>Actinomycetes</taxon>
        <taxon>Kitasatosporales</taxon>
        <taxon>Streptomycetaceae</taxon>
        <taxon>Streptomyces</taxon>
    </lineage>
</organism>
<dbReference type="RefSeq" id="WP_062723897.1">
    <property type="nucleotide sequence ID" value="NZ_KQ948940.1"/>
</dbReference>